<evidence type="ECO:0000313" key="2">
    <source>
        <dbReference type="Proteomes" id="UP001054252"/>
    </source>
</evidence>
<dbReference type="Proteomes" id="UP001054252">
    <property type="component" value="Unassembled WGS sequence"/>
</dbReference>
<reference evidence="1 2" key="1">
    <citation type="journal article" date="2021" name="Commun. Biol.">
        <title>The genome of Shorea leprosula (Dipterocarpaceae) highlights the ecological relevance of drought in aseasonal tropical rainforests.</title>
        <authorList>
            <person name="Ng K.K.S."/>
            <person name="Kobayashi M.J."/>
            <person name="Fawcett J.A."/>
            <person name="Hatakeyama M."/>
            <person name="Paape T."/>
            <person name="Ng C.H."/>
            <person name="Ang C.C."/>
            <person name="Tnah L.H."/>
            <person name="Lee C.T."/>
            <person name="Nishiyama T."/>
            <person name="Sese J."/>
            <person name="O'Brien M.J."/>
            <person name="Copetti D."/>
            <person name="Mohd Noor M.I."/>
            <person name="Ong R.C."/>
            <person name="Putra M."/>
            <person name="Sireger I.Z."/>
            <person name="Indrioko S."/>
            <person name="Kosugi Y."/>
            <person name="Izuno A."/>
            <person name="Isagi Y."/>
            <person name="Lee S.L."/>
            <person name="Shimizu K.K."/>
        </authorList>
    </citation>
    <scope>NUCLEOTIDE SEQUENCE [LARGE SCALE GENOMIC DNA]</scope>
    <source>
        <strain evidence="1">214</strain>
    </source>
</reference>
<dbReference type="EMBL" id="BPVZ01000040">
    <property type="protein sequence ID" value="GKV14306.1"/>
    <property type="molecule type" value="Genomic_DNA"/>
</dbReference>
<organism evidence="1 2">
    <name type="scientific">Rubroshorea leprosula</name>
    <dbReference type="NCBI Taxonomy" id="152421"/>
    <lineage>
        <taxon>Eukaryota</taxon>
        <taxon>Viridiplantae</taxon>
        <taxon>Streptophyta</taxon>
        <taxon>Embryophyta</taxon>
        <taxon>Tracheophyta</taxon>
        <taxon>Spermatophyta</taxon>
        <taxon>Magnoliopsida</taxon>
        <taxon>eudicotyledons</taxon>
        <taxon>Gunneridae</taxon>
        <taxon>Pentapetalae</taxon>
        <taxon>rosids</taxon>
        <taxon>malvids</taxon>
        <taxon>Malvales</taxon>
        <taxon>Dipterocarpaceae</taxon>
        <taxon>Rubroshorea</taxon>
    </lineage>
</organism>
<sequence>MGLIEERLGKLREERKKKRRADGIPGLKGSKALVEYGLERKKKQLGNIIYIHLYARGRDDARFVWRTVEGCS</sequence>
<name>A0AAV5JTN7_9ROSI</name>
<comment type="caution">
    <text evidence="1">The sequence shown here is derived from an EMBL/GenBank/DDBJ whole genome shotgun (WGS) entry which is preliminary data.</text>
</comment>
<keyword evidence="2" id="KW-1185">Reference proteome</keyword>
<gene>
    <name evidence="1" type="ORF">SLEP1_g25201</name>
</gene>
<proteinExistence type="predicted"/>
<evidence type="ECO:0000313" key="1">
    <source>
        <dbReference type="EMBL" id="GKV14306.1"/>
    </source>
</evidence>
<protein>
    <submittedName>
        <fullName evidence="1">Uncharacterized protein</fullName>
    </submittedName>
</protein>
<accession>A0AAV5JTN7</accession>
<dbReference type="AlphaFoldDB" id="A0AAV5JTN7"/>